<comment type="caution">
    <text evidence="5">The sequence shown here is derived from an EMBL/GenBank/DDBJ whole genome shotgun (WGS) entry which is preliminary data.</text>
</comment>
<dbReference type="PROSITE" id="PS01124">
    <property type="entry name" value="HTH_ARAC_FAMILY_2"/>
    <property type="match status" value="1"/>
</dbReference>
<keyword evidence="6" id="KW-1185">Reference proteome</keyword>
<evidence type="ECO:0000259" key="4">
    <source>
        <dbReference type="PROSITE" id="PS01124"/>
    </source>
</evidence>
<dbReference type="GO" id="GO:0003700">
    <property type="term" value="F:DNA-binding transcription factor activity"/>
    <property type="evidence" value="ECO:0007669"/>
    <property type="project" value="InterPro"/>
</dbReference>
<dbReference type="Proteomes" id="UP001185092">
    <property type="component" value="Unassembled WGS sequence"/>
</dbReference>
<dbReference type="InterPro" id="IPR018060">
    <property type="entry name" value="HTH_AraC"/>
</dbReference>
<evidence type="ECO:0000256" key="1">
    <source>
        <dbReference type="ARBA" id="ARBA00023015"/>
    </source>
</evidence>
<protein>
    <submittedName>
        <fullName evidence="5">AraC-like DNA-binding protein</fullName>
    </submittedName>
</protein>
<dbReference type="RefSeq" id="WP_309939594.1">
    <property type="nucleotide sequence ID" value="NZ_AP025305.1"/>
</dbReference>
<proteinExistence type="predicted"/>
<keyword evidence="1" id="KW-0805">Transcription regulation</keyword>
<name>A0AAE3XNG6_9BACT</name>
<dbReference type="InterPro" id="IPR009057">
    <property type="entry name" value="Homeodomain-like_sf"/>
</dbReference>
<dbReference type="SUPFAM" id="SSF46689">
    <property type="entry name" value="Homeodomain-like"/>
    <property type="match status" value="1"/>
</dbReference>
<accession>A0AAE3XNG6</accession>
<dbReference type="EMBL" id="JAVDQD010000003">
    <property type="protein sequence ID" value="MDR6239808.1"/>
    <property type="molecule type" value="Genomic_DNA"/>
</dbReference>
<keyword evidence="3" id="KW-0804">Transcription</keyword>
<dbReference type="Gene3D" id="1.10.10.60">
    <property type="entry name" value="Homeodomain-like"/>
    <property type="match status" value="1"/>
</dbReference>
<keyword evidence="2 5" id="KW-0238">DNA-binding</keyword>
<dbReference type="SMART" id="SM00342">
    <property type="entry name" value="HTH_ARAC"/>
    <property type="match status" value="1"/>
</dbReference>
<gene>
    <name evidence="5" type="ORF">HNQ88_002856</name>
</gene>
<dbReference type="PRINTS" id="PR00032">
    <property type="entry name" value="HTHARAC"/>
</dbReference>
<reference evidence="5" key="1">
    <citation type="submission" date="2023-07" db="EMBL/GenBank/DDBJ databases">
        <title>Genomic Encyclopedia of Type Strains, Phase IV (KMG-IV): sequencing the most valuable type-strain genomes for metagenomic binning, comparative biology and taxonomic classification.</title>
        <authorList>
            <person name="Goeker M."/>
        </authorList>
    </citation>
    <scope>NUCLEOTIDE SEQUENCE</scope>
    <source>
        <strain evidence="5">DSM 26174</strain>
    </source>
</reference>
<evidence type="ECO:0000313" key="5">
    <source>
        <dbReference type="EMBL" id="MDR6239808.1"/>
    </source>
</evidence>
<dbReference type="GO" id="GO:0043565">
    <property type="term" value="F:sequence-specific DNA binding"/>
    <property type="evidence" value="ECO:0007669"/>
    <property type="project" value="InterPro"/>
</dbReference>
<dbReference type="InterPro" id="IPR020449">
    <property type="entry name" value="Tscrpt_reg_AraC-type_HTH"/>
</dbReference>
<dbReference type="AlphaFoldDB" id="A0AAE3XNG6"/>
<sequence length="260" mass="29998">MIQYFKIDTDAIQKMSVQPVAPRQRAYYELMWVQKGNANFIIDTDKFSVASNAFFAISKDRFHQFLPDAHVEGQVIRFTEEMIDEFPKCLFSKFNNLAEIKVGGNDNEAFEMLFSLFSAEVAKKKGNMKVILLYLKAILYKLEGLKSVEKDSSLFMDQFDRFQMLIDQHLHTNHDVAFYADALNVSMKKLTQITKSVIAETPSSVISKRLIIEAKKLLAYSDESISSIAYDLGFDDNSYFSKFFKKKTKMLPKEFRKSLS</sequence>
<feature type="domain" description="HTH araC/xylS-type" evidence="4">
    <location>
        <begin position="160"/>
        <end position="258"/>
    </location>
</feature>
<organism evidence="5 6">
    <name type="scientific">Aureibacter tunicatorum</name>
    <dbReference type="NCBI Taxonomy" id="866807"/>
    <lineage>
        <taxon>Bacteria</taxon>
        <taxon>Pseudomonadati</taxon>
        <taxon>Bacteroidota</taxon>
        <taxon>Cytophagia</taxon>
        <taxon>Cytophagales</taxon>
        <taxon>Persicobacteraceae</taxon>
        <taxon>Aureibacter</taxon>
    </lineage>
</organism>
<evidence type="ECO:0000256" key="2">
    <source>
        <dbReference type="ARBA" id="ARBA00023125"/>
    </source>
</evidence>
<dbReference type="Pfam" id="PF12833">
    <property type="entry name" value="HTH_18"/>
    <property type="match status" value="1"/>
</dbReference>
<dbReference type="PANTHER" id="PTHR43280:SF32">
    <property type="entry name" value="TRANSCRIPTIONAL REGULATORY PROTEIN"/>
    <property type="match status" value="1"/>
</dbReference>
<evidence type="ECO:0000313" key="6">
    <source>
        <dbReference type="Proteomes" id="UP001185092"/>
    </source>
</evidence>
<dbReference type="PANTHER" id="PTHR43280">
    <property type="entry name" value="ARAC-FAMILY TRANSCRIPTIONAL REGULATOR"/>
    <property type="match status" value="1"/>
</dbReference>
<evidence type="ECO:0000256" key="3">
    <source>
        <dbReference type="ARBA" id="ARBA00023163"/>
    </source>
</evidence>